<dbReference type="SUPFAM" id="SSF55729">
    <property type="entry name" value="Acyl-CoA N-acyltransferases (Nat)"/>
    <property type="match status" value="1"/>
</dbReference>
<dbReference type="CDD" id="cd04301">
    <property type="entry name" value="NAT_SF"/>
    <property type="match status" value="1"/>
</dbReference>
<keyword evidence="3" id="KW-1185">Reference proteome</keyword>
<dbReference type="GO" id="GO:0016747">
    <property type="term" value="F:acyltransferase activity, transferring groups other than amino-acyl groups"/>
    <property type="evidence" value="ECO:0007669"/>
    <property type="project" value="InterPro"/>
</dbReference>
<dbReference type="RefSeq" id="WP_128384272.1">
    <property type="nucleotide sequence ID" value="NZ_CP035033.1"/>
</dbReference>
<gene>
    <name evidence="2" type="ORF">EPV75_01695</name>
</gene>
<organism evidence="2 3">
    <name type="scientific">Hydrogenovibrio thermophilus</name>
    <dbReference type="NCBI Taxonomy" id="265883"/>
    <lineage>
        <taxon>Bacteria</taxon>
        <taxon>Pseudomonadati</taxon>
        <taxon>Pseudomonadota</taxon>
        <taxon>Gammaproteobacteria</taxon>
        <taxon>Thiotrichales</taxon>
        <taxon>Piscirickettsiaceae</taxon>
        <taxon>Hydrogenovibrio</taxon>
    </lineage>
</organism>
<dbReference type="AlphaFoldDB" id="A0A451G4R1"/>
<dbReference type="Gene3D" id="3.40.630.30">
    <property type="match status" value="1"/>
</dbReference>
<dbReference type="InterPro" id="IPR052523">
    <property type="entry name" value="Trichothecene_AcTrans"/>
</dbReference>
<name>A0A451G4R1_9GAMM</name>
<reference evidence="2 3" key="1">
    <citation type="journal article" date="2018" name="Environ. Microbiol.">
        <title>Genomes of ubiquitous marine and hypersaline Hydrogenovibrio, Thiomicrorhabdus and Thiomicrospira spp. encode a diversity of mechanisms to sustain chemolithoautotrophy in heterogeneous environments.</title>
        <authorList>
            <person name="Scott K.M."/>
            <person name="Williams J."/>
            <person name="Porter C.M.B."/>
            <person name="Russel S."/>
            <person name="Harmer T.L."/>
            <person name="Paul J.H."/>
            <person name="Antonen K.M."/>
            <person name="Bridges M.K."/>
            <person name="Camper G.J."/>
            <person name="Campla C.K."/>
            <person name="Casella L.G."/>
            <person name="Chase E."/>
            <person name="Conrad J.W."/>
            <person name="Cruz M.C."/>
            <person name="Dunlap D.S."/>
            <person name="Duran L."/>
            <person name="Fahsbender E.M."/>
            <person name="Goldsmith D.B."/>
            <person name="Keeley R.F."/>
            <person name="Kondoff M.R."/>
            <person name="Kussy B.I."/>
            <person name="Lane M.K."/>
            <person name="Lawler S."/>
            <person name="Leigh B.A."/>
            <person name="Lewis C."/>
            <person name="Lostal L.M."/>
            <person name="Marking D."/>
            <person name="Mancera P.A."/>
            <person name="McClenthan E.C."/>
            <person name="McIntyre E.A."/>
            <person name="Mine J.A."/>
            <person name="Modi S."/>
            <person name="Moore B.D."/>
            <person name="Morgan W.A."/>
            <person name="Nelson K.M."/>
            <person name="Nguyen K.N."/>
            <person name="Ogburn N."/>
            <person name="Parrino D.G."/>
            <person name="Pedapudi A.D."/>
            <person name="Pelham R.P."/>
            <person name="Preece A.M."/>
            <person name="Rampersad E.A."/>
            <person name="Richardson J.C."/>
            <person name="Rodgers C.M."/>
            <person name="Schaffer B.L."/>
            <person name="Sheridan N.E."/>
            <person name="Solone M.R."/>
            <person name="Staley Z.R."/>
            <person name="Tabuchi M."/>
            <person name="Waide R.J."/>
            <person name="Wanjugi P.W."/>
            <person name="Young S."/>
            <person name="Clum A."/>
            <person name="Daum C."/>
            <person name="Huntemann M."/>
            <person name="Ivanova N."/>
            <person name="Kyrpides N."/>
            <person name="Mikhailova N."/>
            <person name="Palaniappan K."/>
            <person name="Pillay M."/>
            <person name="Reddy T.B.K."/>
            <person name="Shapiro N."/>
            <person name="Stamatis D."/>
            <person name="Varghese N."/>
            <person name="Woyke T."/>
            <person name="Boden R."/>
            <person name="Freyermuth S.K."/>
            <person name="Kerfeld C.A."/>
        </authorList>
    </citation>
    <scope>NUCLEOTIDE SEQUENCE [LARGE SCALE GENOMIC DNA]</scope>
    <source>
        <strain evidence="2 3">JR-2</strain>
    </source>
</reference>
<proteinExistence type="predicted"/>
<dbReference type="PANTHER" id="PTHR42791">
    <property type="entry name" value="GNAT FAMILY ACETYLTRANSFERASE"/>
    <property type="match status" value="1"/>
</dbReference>
<dbReference type="PROSITE" id="PS51186">
    <property type="entry name" value="GNAT"/>
    <property type="match status" value="1"/>
</dbReference>
<accession>A0A451G4R1</accession>
<protein>
    <submittedName>
        <fullName evidence="2">N-acetyltransferase</fullName>
    </submittedName>
</protein>
<dbReference type="InterPro" id="IPR000182">
    <property type="entry name" value="GNAT_dom"/>
</dbReference>
<dbReference type="PANTHER" id="PTHR42791:SF1">
    <property type="entry name" value="N-ACETYLTRANSFERASE DOMAIN-CONTAINING PROTEIN"/>
    <property type="match status" value="1"/>
</dbReference>
<feature type="domain" description="N-acetyltransferase" evidence="1">
    <location>
        <begin position="119"/>
        <end position="247"/>
    </location>
</feature>
<evidence type="ECO:0000259" key="1">
    <source>
        <dbReference type="PROSITE" id="PS51186"/>
    </source>
</evidence>
<dbReference type="KEGG" id="htr:EPV75_01695"/>
<sequence>MSDSVFASQINLQNLTELWRRMGAKSDNRPGLADFQICNQWPYRAWTEGAMTEFSPDTTAESLAALSPNPIVPIWEVAHQETRPLESALIANGFDMRLPQTAMNLDFTQMPEITLDETLVIRQVTSERDAQKWVTVASAAFQYEIDLSVIQRLLWDDQIELWLAWQGRHAAASSLTLSTGATVGVHQMGVQPCFRGRGLAREMMAFLMQRHRHNHRHMVLQASSMGEPLYRKLGFQTVFAIRNYQRN</sequence>
<dbReference type="EMBL" id="CP035033">
    <property type="protein sequence ID" value="QAB14469.1"/>
    <property type="molecule type" value="Genomic_DNA"/>
</dbReference>
<dbReference type="Proteomes" id="UP000285478">
    <property type="component" value="Chromosome"/>
</dbReference>
<evidence type="ECO:0000313" key="3">
    <source>
        <dbReference type="Proteomes" id="UP000285478"/>
    </source>
</evidence>
<keyword evidence="2" id="KW-0808">Transferase</keyword>
<dbReference type="Pfam" id="PF13673">
    <property type="entry name" value="Acetyltransf_10"/>
    <property type="match status" value="1"/>
</dbReference>
<evidence type="ECO:0000313" key="2">
    <source>
        <dbReference type="EMBL" id="QAB14469.1"/>
    </source>
</evidence>
<dbReference type="InterPro" id="IPR016181">
    <property type="entry name" value="Acyl_CoA_acyltransferase"/>
</dbReference>